<keyword evidence="2" id="KW-1185">Reference proteome</keyword>
<gene>
    <name evidence="1" type="ORF">GCM10023095_02040</name>
</gene>
<reference evidence="2" key="1">
    <citation type="journal article" date="2019" name="Int. J. Syst. Evol. Microbiol.">
        <title>The Global Catalogue of Microorganisms (GCM) 10K type strain sequencing project: providing services to taxonomists for standard genome sequencing and annotation.</title>
        <authorList>
            <consortium name="The Broad Institute Genomics Platform"/>
            <consortium name="The Broad Institute Genome Sequencing Center for Infectious Disease"/>
            <person name="Wu L."/>
            <person name="Ma J."/>
        </authorList>
    </citation>
    <scope>NUCLEOTIDE SEQUENCE [LARGE SCALE GENOMIC DNA]</scope>
    <source>
        <strain evidence="2">JCM 32226</strain>
    </source>
</reference>
<dbReference type="InterPro" id="IPR001387">
    <property type="entry name" value="Cro/C1-type_HTH"/>
</dbReference>
<dbReference type="RefSeq" id="WP_345009169.1">
    <property type="nucleotide sequence ID" value="NZ_BAABFC010000001.1"/>
</dbReference>
<organism evidence="1 2">
    <name type="scientific">Pseudaeromonas paramecii</name>
    <dbReference type="NCBI Taxonomy" id="2138166"/>
    <lineage>
        <taxon>Bacteria</taxon>
        <taxon>Pseudomonadati</taxon>
        <taxon>Pseudomonadota</taxon>
        <taxon>Gammaproteobacteria</taxon>
        <taxon>Aeromonadales</taxon>
        <taxon>Aeromonadaceae</taxon>
        <taxon>Pseudaeromonas</taxon>
    </lineage>
</organism>
<dbReference type="InterPro" id="IPR021096">
    <property type="entry name" value="Vibrio_phage_VSK_Orf152"/>
</dbReference>
<dbReference type="Pfam" id="PF12472">
    <property type="entry name" value="DUF3693"/>
    <property type="match status" value="1"/>
</dbReference>
<dbReference type="InterPro" id="IPR010982">
    <property type="entry name" value="Lambda_DNA-bd_dom_sf"/>
</dbReference>
<accession>A0ABP8PTD8</accession>
<evidence type="ECO:0000313" key="2">
    <source>
        <dbReference type="Proteomes" id="UP001501321"/>
    </source>
</evidence>
<dbReference type="EMBL" id="BAABFC010000001">
    <property type="protein sequence ID" value="GAA4492852.1"/>
    <property type="molecule type" value="Genomic_DNA"/>
</dbReference>
<evidence type="ECO:0008006" key="3">
    <source>
        <dbReference type="Google" id="ProtNLM"/>
    </source>
</evidence>
<protein>
    <recommendedName>
        <fullName evidence="3">XRE family transcriptional regulator</fullName>
    </recommendedName>
</protein>
<dbReference type="Proteomes" id="UP001501321">
    <property type="component" value="Unassembled WGS sequence"/>
</dbReference>
<evidence type="ECO:0000313" key="1">
    <source>
        <dbReference type="EMBL" id="GAA4492852.1"/>
    </source>
</evidence>
<dbReference type="Gene3D" id="1.10.260.40">
    <property type="entry name" value="lambda repressor-like DNA-binding domains"/>
    <property type="match status" value="1"/>
</dbReference>
<sequence length="118" mass="12732">MNSKDLITAYMTTKNLAQFKQMAAELGISAGYLAEINNGKKEFTDKTAIYIAIECGLDPQEVVMGLAEARAKSPEEKRVWAQLLKRYCAGAEAAACAGLGLFAALATTQFKFALCILC</sequence>
<comment type="caution">
    <text evidence="1">The sequence shown here is derived from an EMBL/GenBank/DDBJ whole genome shotgun (WGS) entry which is preliminary data.</text>
</comment>
<proteinExistence type="predicted"/>
<name>A0ABP8PTD8_9GAMM</name>
<dbReference type="SUPFAM" id="SSF47413">
    <property type="entry name" value="lambda repressor-like DNA-binding domains"/>
    <property type="match status" value="1"/>
</dbReference>
<dbReference type="CDD" id="cd00093">
    <property type="entry name" value="HTH_XRE"/>
    <property type="match status" value="1"/>
</dbReference>